<name>A0A5E4CH27_MARMO</name>
<evidence type="ECO:0000313" key="3">
    <source>
        <dbReference type="EMBL" id="VTJ80439.1"/>
    </source>
</evidence>
<evidence type="ECO:0000313" key="2">
    <source>
        <dbReference type="EMBL" id="KAF7460560.1"/>
    </source>
</evidence>
<dbReference type="EMBL" id="WJEC01008753">
    <property type="protein sequence ID" value="KAF7460560.1"/>
    <property type="molecule type" value="Genomic_DNA"/>
</dbReference>
<feature type="region of interest" description="Disordered" evidence="1">
    <location>
        <begin position="1"/>
        <end position="72"/>
    </location>
</feature>
<evidence type="ECO:0000313" key="4">
    <source>
        <dbReference type="Proteomes" id="UP000335636"/>
    </source>
</evidence>
<gene>
    <name evidence="2" type="ORF">GHT09_018985</name>
    <name evidence="3" type="ORF">MONAX_5E026260</name>
</gene>
<proteinExistence type="predicted"/>
<feature type="compositionally biased region" description="Basic and acidic residues" evidence="1">
    <location>
        <begin position="60"/>
        <end position="72"/>
    </location>
</feature>
<dbReference type="AlphaFoldDB" id="A0A5E4CH27"/>
<reference evidence="3 4" key="1">
    <citation type="submission" date="2019-04" db="EMBL/GenBank/DDBJ databases">
        <authorList>
            <person name="Alioto T."/>
            <person name="Alioto T."/>
        </authorList>
    </citation>
    <scope>NUCLEOTIDE SEQUENCE [LARGE SCALE GENOMIC DNA]</scope>
</reference>
<evidence type="ECO:0000256" key="1">
    <source>
        <dbReference type="SAM" id="MobiDB-lite"/>
    </source>
</evidence>
<keyword evidence="4" id="KW-1185">Reference proteome</keyword>
<accession>A0A5E4CH27</accession>
<reference evidence="2" key="2">
    <citation type="submission" date="2020-08" db="EMBL/GenBank/DDBJ databases">
        <authorList>
            <person name="Shumante A."/>
            <person name="Zimin A.V."/>
            <person name="Puiu D."/>
            <person name="Salzberg S.L."/>
        </authorList>
    </citation>
    <scope>NUCLEOTIDE SEQUENCE</scope>
    <source>
        <strain evidence="2">WC2-LM</strain>
        <tissue evidence="2">Liver</tissue>
    </source>
</reference>
<dbReference type="Proteomes" id="UP000335636">
    <property type="component" value="Unassembled WGS sequence"/>
</dbReference>
<dbReference type="Proteomes" id="UP000662637">
    <property type="component" value="Unassembled WGS sequence"/>
</dbReference>
<protein>
    <submittedName>
        <fullName evidence="3">Uncharacterized protein</fullName>
    </submittedName>
</protein>
<organism evidence="3 4">
    <name type="scientific">Marmota monax</name>
    <name type="common">Woodchuck</name>
    <dbReference type="NCBI Taxonomy" id="9995"/>
    <lineage>
        <taxon>Eukaryota</taxon>
        <taxon>Metazoa</taxon>
        <taxon>Chordata</taxon>
        <taxon>Craniata</taxon>
        <taxon>Vertebrata</taxon>
        <taxon>Euteleostomi</taxon>
        <taxon>Mammalia</taxon>
        <taxon>Eutheria</taxon>
        <taxon>Euarchontoglires</taxon>
        <taxon>Glires</taxon>
        <taxon>Rodentia</taxon>
        <taxon>Sciuromorpha</taxon>
        <taxon>Sciuridae</taxon>
        <taxon>Xerinae</taxon>
        <taxon>Marmotini</taxon>
        <taxon>Marmota</taxon>
    </lineage>
</organism>
<dbReference type="EMBL" id="CABDUW010001296">
    <property type="protein sequence ID" value="VTJ80439.1"/>
    <property type="molecule type" value="Genomic_DNA"/>
</dbReference>
<sequence length="72" mass="7447">MRSARSPTGVVIASRPFPPSASPTSAGPPSAPPPRGASPGSPHGGHRAGGPFQLRLGAQRPEDRRIPDFRKT</sequence>